<evidence type="ECO:0000256" key="1">
    <source>
        <dbReference type="ARBA" id="ARBA00004123"/>
    </source>
</evidence>
<evidence type="ECO:0000313" key="6">
    <source>
        <dbReference type="Proteomes" id="UP000685013"/>
    </source>
</evidence>
<accession>A0AAV6LTB7</accession>
<feature type="domain" description="CCT" evidence="4">
    <location>
        <begin position="158"/>
        <end position="200"/>
    </location>
</feature>
<evidence type="ECO:0000256" key="2">
    <source>
        <dbReference type="ARBA" id="ARBA00023242"/>
    </source>
</evidence>
<evidence type="ECO:0000256" key="3">
    <source>
        <dbReference type="PROSITE-ProRule" id="PRU00357"/>
    </source>
</evidence>
<name>A0AAV6LTB7_9ROSI</name>
<dbReference type="Proteomes" id="UP000685013">
    <property type="component" value="Chromosome 20"/>
</dbReference>
<dbReference type="PROSITE" id="PS51017">
    <property type="entry name" value="CCT"/>
    <property type="match status" value="1"/>
</dbReference>
<dbReference type="Pfam" id="PF06203">
    <property type="entry name" value="CCT"/>
    <property type="match status" value="1"/>
</dbReference>
<sequence length="252" mass="29026">MASFPHFYSDLLYPNNFSDLQSLLMVAGDPGIGGIRNNDDNNNNNINLPRGEETFDPTLDQMVSFESDTQSPLLTMPYPDLTVPSSPEFNKGMYGIHSVIGNQPRVPGSCNYDDELLGFVPDLKPFYRNIWGTQSSYELHGVEETNIKVASRYSEEERKERIVRYLKKRNQRNFNKTIKYACRKTLADRRTRVRGRFARNNNELCDTEIPLKTNHLTAPSHNQKNKEEEEESWLQELAASLMYLPYVTNYGV</sequence>
<proteinExistence type="predicted"/>
<dbReference type="AlphaFoldDB" id="A0AAV6LTB7"/>
<evidence type="ECO:0000313" key="5">
    <source>
        <dbReference type="EMBL" id="KAG6570585.1"/>
    </source>
</evidence>
<gene>
    <name evidence="5" type="primary">COL3</name>
    <name evidence="5" type="ORF">SDJN03_29500</name>
</gene>
<dbReference type="InterPro" id="IPR045281">
    <property type="entry name" value="CONSTANS-like"/>
</dbReference>
<dbReference type="GO" id="GO:0003700">
    <property type="term" value="F:DNA-binding transcription factor activity"/>
    <property type="evidence" value="ECO:0007669"/>
    <property type="project" value="TreeGrafter"/>
</dbReference>
<feature type="non-terminal residue" evidence="5">
    <location>
        <position position="1"/>
    </location>
</feature>
<organism evidence="5 6">
    <name type="scientific">Cucurbita argyrosperma subsp. sororia</name>
    <dbReference type="NCBI Taxonomy" id="37648"/>
    <lineage>
        <taxon>Eukaryota</taxon>
        <taxon>Viridiplantae</taxon>
        <taxon>Streptophyta</taxon>
        <taxon>Embryophyta</taxon>
        <taxon>Tracheophyta</taxon>
        <taxon>Spermatophyta</taxon>
        <taxon>Magnoliopsida</taxon>
        <taxon>eudicotyledons</taxon>
        <taxon>Gunneridae</taxon>
        <taxon>Pentapetalae</taxon>
        <taxon>rosids</taxon>
        <taxon>fabids</taxon>
        <taxon>Cucurbitales</taxon>
        <taxon>Cucurbitaceae</taxon>
        <taxon>Cucurbiteae</taxon>
        <taxon>Cucurbita</taxon>
    </lineage>
</organism>
<keyword evidence="2 3" id="KW-0539">Nucleus</keyword>
<protein>
    <submittedName>
        <fullName evidence="5">Zinc finger protein CONSTANS-LIKE 3</fullName>
    </submittedName>
</protein>
<dbReference type="GO" id="GO:0009909">
    <property type="term" value="P:regulation of flower development"/>
    <property type="evidence" value="ECO:0007669"/>
    <property type="project" value="InterPro"/>
</dbReference>
<dbReference type="GO" id="GO:0005634">
    <property type="term" value="C:nucleus"/>
    <property type="evidence" value="ECO:0007669"/>
    <property type="project" value="UniProtKB-SubCell"/>
</dbReference>
<dbReference type="PANTHER" id="PTHR31319:SF110">
    <property type="entry name" value="CCT MOTIF FAMILY PROTEIN"/>
    <property type="match status" value="1"/>
</dbReference>
<dbReference type="PANTHER" id="PTHR31319">
    <property type="entry name" value="ZINC FINGER PROTEIN CONSTANS-LIKE 4"/>
    <property type="match status" value="1"/>
</dbReference>
<comment type="subcellular location">
    <subcellularLocation>
        <location evidence="1 3">Nucleus</location>
    </subcellularLocation>
</comment>
<dbReference type="EMBL" id="JAGKQH010000020">
    <property type="protein sequence ID" value="KAG6570585.1"/>
    <property type="molecule type" value="Genomic_DNA"/>
</dbReference>
<comment type="caution">
    <text evidence="5">The sequence shown here is derived from an EMBL/GenBank/DDBJ whole genome shotgun (WGS) entry which is preliminary data.</text>
</comment>
<evidence type="ECO:0000259" key="4">
    <source>
        <dbReference type="PROSITE" id="PS51017"/>
    </source>
</evidence>
<keyword evidence="6" id="KW-1185">Reference proteome</keyword>
<dbReference type="InterPro" id="IPR010402">
    <property type="entry name" value="CCT_domain"/>
</dbReference>
<reference evidence="5 6" key="1">
    <citation type="journal article" date="2021" name="Hortic Res">
        <title>The domestication of Cucurbita argyrosperma as revealed by the genome of its wild relative.</title>
        <authorList>
            <person name="Barrera-Redondo J."/>
            <person name="Sanchez-de la Vega G."/>
            <person name="Aguirre-Liguori J.A."/>
            <person name="Castellanos-Morales G."/>
            <person name="Gutierrez-Guerrero Y.T."/>
            <person name="Aguirre-Dugua X."/>
            <person name="Aguirre-Planter E."/>
            <person name="Tenaillon M.I."/>
            <person name="Lira-Saade R."/>
            <person name="Eguiarte L.E."/>
        </authorList>
    </citation>
    <scope>NUCLEOTIDE SEQUENCE [LARGE SCALE GENOMIC DNA]</scope>
    <source>
        <strain evidence="5">JBR-2021</strain>
    </source>
</reference>